<dbReference type="Proteomes" id="UP001642409">
    <property type="component" value="Unassembled WGS sequence"/>
</dbReference>
<accession>A0ABP1HDD0</accession>
<dbReference type="EMBL" id="CAXDID020000028">
    <property type="protein sequence ID" value="CAL5991777.1"/>
    <property type="molecule type" value="Genomic_DNA"/>
</dbReference>
<gene>
    <name evidence="2" type="ORF">HINF_LOCUS12255</name>
    <name evidence="3" type="ORF">HINF_LOCUS12257</name>
</gene>
<evidence type="ECO:0000313" key="3">
    <source>
        <dbReference type="EMBL" id="CAL5991781.1"/>
    </source>
</evidence>
<proteinExistence type="predicted"/>
<reference evidence="3 4" key="1">
    <citation type="submission" date="2024-07" db="EMBL/GenBank/DDBJ databases">
        <authorList>
            <person name="Akdeniz Z."/>
        </authorList>
    </citation>
    <scope>NUCLEOTIDE SEQUENCE [LARGE SCALE GENOMIC DNA]</scope>
</reference>
<dbReference type="SUPFAM" id="SSF46689">
    <property type="entry name" value="Homeodomain-like"/>
    <property type="match status" value="1"/>
</dbReference>
<comment type="caution">
    <text evidence="3">The sequence shown here is derived from an EMBL/GenBank/DDBJ whole genome shotgun (WGS) entry which is preliminary data.</text>
</comment>
<dbReference type="EMBL" id="CAXDID020000028">
    <property type="protein sequence ID" value="CAL5991781.1"/>
    <property type="molecule type" value="Genomic_DNA"/>
</dbReference>
<organism evidence="3 4">
    <name type="scientific">Hexamita inflata</name>
    <dbReference type="NCBI Taxonomy" id="28002"/>
    <lineage>
        <taxon>Eukaryota</taxon>
        <taxon>Metamonada</taxon>
        <taxon>Diplomonadida</taxon>
        <taxon>Hexamitidae</taxon>
        <taxon>Hexamitinae</taxon>
        <taxon>Hexamita</taxon>
    </lineage>
</organism>
<keyword evidence="4" id="KW-1185">Reference proteome</keyword>
<dbReference type="SMART" id="SM00717">
    <property type="entry name" value="SANT"/>
    <property type="match status" value="1"/>
</dbReference>
<evidence type="ECO:0000313" key="4">
    <source>
        <dbReference type="Proteomes" id="UP001642409"/>
    </source>
</evidence>
<evidence type="ECO:0000313" key="2">
    <source>
        <dbReference type="EMBL" id="CAL5991777.1"/>
    </source>
</evidence>
<dbReference type="InterPro" id="IPR009057">
    <property type="entry name" value="Homeodomain-like_sf"/>
</dbReference>
<protein>
    <submittedName>
        <fullName evidence="3">Myb-like_DNA-binding domain-containing protein</fullName>
    </submittedName>
</protein>
<name>A0ABP1HDD0_9EUKA</name>
<dbReference type="Gene3D" id="1.10.10.60">
    <property type="entry name" value="Homeodomain-like"/>
    <property type="match status" value="1"/>
</dbReference>
<dbReference type="InterPro" id="IPR039467">
    <property type="entry name" value="TFIIIB_B''_Myb"/>
</dbReference>
<dbReference type="PROSITE" id="PS50090">
    <property type="entry name" value="MYB_LIKE"/>
    <property type="match status" value="1"/>
</dbReference>
<evidence type="ECO:0000259" key="1">
    <source>
        <dbReference type="PROSITE" id="PS50090"/>
    </source>
</evidence>
<dbReference type="Pfam" id="PF15963">
    <property type="entry name" value="Myb_DNA-bind_7"/>
    <property type="match status" value="1"/>
</dbReference>
<sequence length="97" mass="11748">MSVYNRNNVRCVKWSEADIQLLTKAHTYHGNNWVYICQHYFPDRSPHQVKCKYNYQERKRQKSEGKQAQKVQTDVQYQQQIREEIVCNLNQPSFLQI</sequence>
<feature type="domain" description="Myb-like" evidence="1">
    <location>
        <begin position="6"/>
        <end position="54"/>
    </location>
</feature>
<dbReference type="CDD" id="cd00167">
    <property type="entry name" value="SANT"/>
    <property type="match status" value="1"/>
</dbReference>
<dbReference type="InterPro" id="IPR001005">
    <property type="entry name" value="SANT/Myb"/>
</dbReference>